<gene>
    <name evidence="20" type="ORF">C1H46_014765</name>
</gene>
<evidence type="ECO:0000256" key="15">
    <source>
        <dbReference type="ARBA" id="ARBA00048679"/>
    </source>
</evidence>
<comment type="subcellular location">
    <subcellularLocation>
        <location evidence="1">Cell membrane</location>
        <topology evidence="1">Single-pass membrane protein</topology>
    </subcellularLocation>
</comment>
<dbReference type="GO" id="GO:0005524">
    <property type="term" value="F:ATP binding"/>
    <property type="evidence" value="ECO:0007669"/>
    <property type="project" value="UniProtKB-UniRule"/>
</dbReference>
<keyword evidence="7 18" id="KW-0812">Transmembrane</keyword>
<evidence type="ECO:0000256" key="7">
    <source>
        <dbReference type="ARBA" id="ARBA00022692"/>
    </source>
</evidence>
<feature type="region of interest" description="Disordered" evidence="17">
    <location>
        <begin position="1"/>
        <end position="132"/>
    </location>
</feature>
<feature type="compositionally biased region" description="Low complexity" evidence="17">
    <location>
        <begin position="627"/>
        <end position="638"/>
    </location>
</feature>
<dbReference type="Proteomes" id="UP000315295">
    <property type="component" value="Unassembled WGS sequence"/>
</dbReference>
<evidence type="ECO:0000256" key="14">
    <source>
        <dbReference type="ARBA" id="ARBA00047899"/>
    </source>
</evidence>
<accession>A0A540MMM1</accession>
<keyword evidence="11 18" id="KW-1133">Transmembrane helix</keyword>
<dbReference type="GO" id="GO:0004674">
    <property type="term" value="F:protein serine/threonine kinase activity"/>
    <property type="evidence" value="ECO:0007669"/>
    <property type="project" value="UniProtKB-KW"/>
</dbReference>
<evidence type="ECO:0000256" key="9">
    <source>
        <dbReference type="ARBA" id="ARBA00022777"/>
    </source>
</evidence>
<dbReference type="PROSITE" id="PS00107">
    <property type="entry name" value="PROTEIN_KINASE_ATP"/>
    <property type="match status" value="1"/>
</dbReference>
<dbReference type="PROSITE" id="PS00108">
    <property type="entry name" value="PROTEIN_KINASE_ST"/>
    <property type="match status" value="1"/>
</dbReference>
<evidence type="ECO:0000256" key="8">
    <source>
        <dbReference type="ARBA" id="ARBA00022741"/>
    </source>
</evidence>
<keyword evidence="10 16" id="KW-0067">ATP-binding</keyword>
<evidence type="ECO:0000256" key="2">
    <source>
        <dbReference type="ARBA" id="ARBA00012513"/>
    </source>
</evidence>
<evidence type="ECO:0000313" key="21">
    <source>
        <dbReference type="Proteomes" id="UP000315295"/>
    </source>
</evidence>
<dbReference type="InterPro" id="IPR008271">
    <property type="entry name" value="Ser/Thr_kinase_AS"/>
</dbReference>
<keyword evidence="21" id="KW-1185">Reference proteome</keyword>
<sequence length="713" mass="76000">MSAPAPSTNTTSPPPPTAPAPSAPTPPSSTAPPPSTPSAPPPSTPSAPPPATSSSPPPPSSTTPTPPSTTPSPASSASPPPPKSTTPSPPPPKSTTPSPPPPTSSGSTPSTPSKSPPPPPKSSSSPSPPSSGLESGVIIGIAIGAVVILVVLSLCCIFCTKKKKRRRRDEEYYMPPPPPPGPKGVMAVHITLPYRVKHQVETFPAFDPYGGPPHQWQQNAPPPGNHAVKMMPKPSPPPPVASRPPHSPQYRPNPVAPPPPFTNSSGGSGSNYSAGDLPSPPPPPGYSLGFSKSTFTYEELALATEGFSDSNLLGQGGFGYVHKGVLPNGKEVAIKQLKAGSGQGEREFQAEVEIINRVHHRHLVSLVGYCMTGSERLLVYEFVPNNTMEFHLHGKGRPTMDWSTRLKIALGSAKGLAYLHEDCHPKIIHRDIKAANILLDFKFEAKVADFGLAKLSSDLNTHVSTRVMGTFGYLAPEYASSGKLTDKSDVFSFGVMLLELITGRRPVDASQTYVEDSLVEWARPVLTRALEERNFDGLVDPKLQNSYDPNEMARMVACAAACIRHSARRRPRMSQVLADLSPLGKQDFQDLPGFCNASSDFTQYTQVVRALEGDVSLSDLNEGIQPGQSNVYSSYGSSDYDSSQYKEDMKKFRKMALGSQEYGASSEYSAPTSEYGLYPSGSSSGEGQSRQTTREMELGRIKKNNRGFSSGTS</sequence>
<keyword evidence="8 16" id="KW-0547">Nucleotide-binding</keyword>
<feature type="compositionally biased region" description="Low complexity" evidence="17">
    <location>
        <begin position="680"/>
        <end position="689"/>
    </location>
</feature>
<reference evidence="20 21" key="1">
    <citation type="journal article" date="2019" name="G3 (Bethesda)">
        <title>Sequencing of a Wild Apple (Malus baccata) Genome Unravels the Differences Between Cultivated and Wild Apple Species Regarding Disease Resistance and Cold Tolerance.</title>
        <authorList>
            <person name="Chen X."/>
        </authorList>
    </citation>
    <scope>NUCLEOTIDE SEQUENCE [LARGE SCALE GENOMIC DNA]</scope>
    <source>
        <strain evidence="21">cv. Shandingzi</strain>
        <tissue evidence="20">Leaves</tissue>
    </source>
</reference>
<dbReference type="FunFam" id="3.30.200.20:FF:000207">
    <property type="entry name" value="proline-rich receptor-like protein kinase PERK1"/>
    <property type="match status" value="1"/>
</dbReference>
<evidence type="ECO:0000256" key="17">
    <source>
        <dbReference type="SAM" id="MobiDB-lite"/>
    </source>
</evidence>
<keyword evidence="6" id="KW-0808">Transferase</keyword>
<evidence type="ECO:0000256" key="1">
    <source>
        <dbReference type="ARBA" id="ARBA00004162"/>
    </source>
</evidence>
<dbReference type="InterPro" id="IPR000719">
    <property type="entry name" value="Prot_kinase_dom"/>
</dbReference>
<feature type="region of interest" description="Disordered" evidence="17">
    <location>
        <begin position="662"/>
        <end position="713"/>
    </location>
</feature>
<feature type="region of interest" description="Disordered" evidence="17">
    <location>
        <begin position="619"/>
        <end position="638"/>
    </location>
</feature>
<dbReference type="PRINTS" id="PR01217">
    <property type="entry name" value="PRICHEXTENSN"/>
</dbReference>
<keyword evidence="4" id="KW-0723">Serine/threonine-protein kinase</keyword>
<dbReference type="EC" id="2.7.11.1" evidence="2"/>
<dbReference type="InterPro" id="IPR017441">
    <property type="entry name" value="Protein_kinase_ATP_BS"/>
</dbReference>
<evidence type="ECO:0000256" key="3">
    <source>
        <dbReference type="ARBA" id="ARBA00022475"/>
    </source>
</evidence>
<dbReference type="AlphaFoldDB" id="A0A540MMM1"/>
<comment type="catalytic activity">
    <reaction evidence="15">
        <text>L-seryl-[protein] + ATP = O-phospho-L-seryl-[protein] + ADP + H(+)</text>
        <dbReference type="Rhea" id="RHEA:17989"/>
        <dbReference type="Rhea" id="RHEA-COMP:9863"/>
        <dbReference type="Rhea" id="RHEA-COMP:11604"/>
        <dbReference type="ChEBI" id="CHEBI:15378"/>
        <dbReference type="ChEBI" id="CHEBI:29999"/>
        <dbReference type="ChEBI" id="CHEBI:30616"/>
        <dbReference type="ChEBI" id="CHEBI:83421"/>
        <dbReference type="ChEBI" id="CHEBI:456216"/>
        <dbReference type="EC" id="2.7.11.1"/>
    </reaction>
</comment>
<evidence type="ECO:0000256" key="5">
    <source>
        <dbReference type="ARBA" id="ARBA00022553"/>
    </source>
</evidence>
<keyword evidence="12 18" id="KW-0472">Membrane</keyword>
<feature type="compositionally biased region" description="Polar residues" evidence="17">
    <location>
        <begin position="662"/>
        <end position="672"/>
    </location>
</feature>
<dbReference type="InterPro" id="IPR001245">
    <property type="entry name" value="Ser-Thr/Tyr_kinase_cat_dom"/>
</dbReference>
<evidence type="ECO:0000313" key="20">
    <source>
        <dbReference type="EMBL" id="TQD99629.1"/>
    </source>
</evidence>
<evidence type="ECO:0000256" key="11">
    <source>
        <dbReference type="ARBA" id="ARBA00022989"/>
    </source>
</evidence>
<feature type="compositionally biased region" description="Pro residues" evidence="17">
    <location>
        <begin position="114"/>
        <end position="129"/>
    </location>
</feature>
<keyword evidence="3" id="KW-1003">Cell membrane</keyword>
<evidence type="ECO:0000259" key="19">
    <source>
        <dbReference type="PROSITE" id="PS50011"/>
    </source>
</evidence>
<evidence type="ECO:0000256" key="13">
    <source>
        <dbReference type="ARBA" id="ARBA00023180"/>
    </source>
</evidence>
<dbReference type="GO" id="GO:0005886">
    <property type="term" value="C:plasma membrane"/>
    <property type="evidence" value="ECO:0007669"/>
    <property type="project" value="UniProtKB-SubCell"/>
</dbReference>
<protein>
    <recommendedName>
        <fullName evidence="2">non-specific serine/threonine protein kinase</fullName>
        <ecNumber evidence="2">2.7.11.1</ecNumber>
    </recommendedName>
</protein>
<evidence type="ECO:0000256" key="18">
    <source>
        <dbReference type="SAM" id="Phobius"/>
    </source>
</evidence>
<dbReference type="SMART" id="SM00220">
    <property type="entry name" value="S_TKc"/>
    <property type="match status" value="1"/>
</dbReference>
<comment type="catalytic activity">
    <reaction evidence="14">
        <text>L-threonyl-[protein] + ATP = O-phospho-L-threonyl-[protein] + ADP + H(+)</text>
        <dbReference type="Rhea" id="RHEA:46608"/>
        <dbReference type="Rhea" id="RHEA-COMP:11060"/>
        <dbReference type="Rhea" id="RHEA-COMP:11605"/>
        <dbReference type="ChEBI" id="CHEBI:15378"/>
        <dbReference type="ChEBI" id="CHEBI:30013"/>
        <dbReference type="ChEBI" id="CHEBI:30616"/>
        <dbReference type="ChEBI" id="CHEBI:61977"/>
        <dbReference type="ChEBI" id="CHEBI:456216"/>
        <dbReference type="EC" id="2.7.11.1"/>
    </reaction>
</comment>
<dbReference type="STRING" id="106549.A0A540MMM1"/>
<feature type="transmembrane region" description="Helical" evidence="18">
    <location>
        <begin position="137"/>
        <end position="159"/>
    </location>
</feature>
<dbReference type="Pfam" id="PF07714">
    <property type="entry name" value="PK_Tyr_Ser-Thr"/>
    <property type="match status" value="1"/>
</dbReference>
<keyword evidence="5" id="KW-0597">Phosphoprotein</keyword>
<dbReference type="FunFam" id="1.10.510.10:FF:000239">
    <property type="entry name" value="Proline-rich receptor-like protein kinase PERK1"/>
    <property type="match status" value="1"/>
</dbReference>
<dbReference type="Gene3D" id="3.30.200.20">
    <property type="entry name" value="Phosphorylase Kinase, domain 1"/>
    <property type="match status" value="1"/>
</dbReference>
<feature type="binding site" evidence="16">
    <location>
        <position position="335"/>
    </location>
    <ligand>
        <name>ATP</name>
        <dbReference type="ChEBI" id="CHEBI:30616"/>
    </ligand>
</feature>
<dbReference type="Gene3D" id="1.10.510.10">
    <property type="entry name" value="Transferase(Phosphotransferase) domain 1"/>
    <property type="match status" value="1"/>
</dbReference>
<feature type="region of interest" description="Disordered" evidence="17">
    <location>
        <begin position="207"/>
        <end position="287"/>
    </location>
</feature>
<dbReference type="EMBL" id="VIEB01000232">
    <property type="protein sequence ID" value="TQD99629.1"/>
    <property type="molecule type" value="Genomic_DNA"/>
</dbReference>
<organism evidence="20 21">
    <name type="scientific">Malus baccata</name>
    <name type="common">Siberian crab apple</name>
    <name type="synonym">Pyrus baccata</name>
    <dbReference type="NCBI Taxonomy" id="106549"/>
    <lineage>
        <taxon>Eukaryota</taxon>
        <taxon>Viridiplantae</taxon>
        <taxon>Streptophyta</taxon>
        <taxon>Embryophyta</taxon>
        <taxon>Tracheophyta</taxon>
        <taxon>Spermatophyta</taxon>
        <taxon>Magnoliopsida</taxon>
        <taxon>eudicotyledons</taxon>
        <taxon>Gunneridae</taxon>
        <taxon>Pentapetalae</taxon>
        <taxon>rosids</taxon>
        <taxon>fabids</taxon>
        <taxon>Rosales</taxon>
        <taxon>Rosaceae</taxon>
        <taxon>Amygdaloideae</taxon>
        <taxon>Maleae</taxon>
        <taxon>Malus</taxon>
    </lineage>
</organism>
<evidence type="ECO:0000256" key="6">
    <source>
        <dbReference type="ARBA" id="ARBA00022679"/>
    </source>
</evidence>
<proteinExistence type="predicted"/>
<name>A0A540MMM1_MALBA</name>
<dbReference type="InterPro" id="IPR011009">
    <property type="entry name" value="Kinase-like_dom_sf"/>
</dbReference>
<dbReference type="PROSITE" id="PS50011">
    <property type="entry name" value="PROTEIN_KINASE_DOM"/>
    <property type="match status" value="1"/>
</dbReference>
<dbReference type="PANTHER" id="PTHR47982:SF35">
    <property type="entry name" value="PROLINE-RICH RECEPTOR-LIKE PROTEIN KINASE PERK1-RELATED"/>
    <property type="match status" value="1"/>
</dbReference>
<evidence type="ECO:0000256" key="4">
    <source>
        <dbReference type="ARBA" id="ARBA00022527"/>
    </source>
</evidence>
<dbReference type="SUPFAM" id="SSF56112">
    <property type="entry name" value="Protein kinase-like (PK-like)"/>
    <property type="match status" value="1"/>
</dbReference>
<evidence type="ECO:0000256" key="12">
    <source>
        <dbReference type="ARBA" id="ARBA00023136"/>
    </source>
</evidence>
<dbReference type="CDD" id="cd14066">
    <property type="entry name" value="STKc_IRAK"/>
    <property type="match status" value="1"/>
</dbReference>
<keyword evidence="13" id="KW-0325">Glycoprotein</keyword>
<feature type="compositionally biased region" description="Low complexity" evidence="17">
    <location>
        <begin position="104"/>
        <end position="113"/>
    </location>
</feature>
<feature type="compositionally biased region" description="Pro residues" evidence="17">
    <location>
        <begin position="78"/>
        <end position="103"/>
    </location>
</feature>
<dbReference type="InterPro" id="IPR047117">
    <property type="entry name" value="PERK1-13-like"/>
</dbReference>
<evidence type="ECO:0000256" key="10">
    <source>
        <dbReference type="ARBA" id="ARBA00022840"/>
    </source>
</evidence>
<feature type="compositionally biased region" description="Pro residues" evidence="17">
    <location>
        <begin position="233"/>
        <end position="247"/>
    </location>
</feature>
<feature type="compositionally biased region" description="Pro residues" evidence="17">
    <location>
        <begin position="12"/>
        <end position="70"/>
    </location>
</feature>
<feature type="domain" description="Protein kinase" evidence="19">
    <location>
        <begin position="307"/>
        <end position="584"/>
    </location>
</feature>
<feature type="compositionally biased region" description="Low complexity" evidence="17">
    <location>
        <begin position="1"/>
        <end position="11"/>
    </location>
</feature>
<dbReference type="PANTHER" id="PTHR47982">
    <property type="entry name" value="PROLINE-RICH RECEPTOR-LIKE PROTEIN KINASE PERK4"/>
    <property type="match status" value="1"/>
</dbReference>
<comment type="caution">
    <text evidence="20">The sequence shown here is derived from an EMBL/GenBank/DDBJ whole genome shotgun (WGS) entry which is preliminary data.</text>
</comment>
<evidence type="ECO:0000256" key="16">
    <source>
        <dbReference type="PROSITE-ProRule" id="PRU10141"/>
    </source>
</evidence>
<keyword evidence="9" id="KW-0418">Kinase</keyword>